<gene>
    <name evidence="2" type="ORF">FB558_8438</name>
</gene>
<keyword evidence="1" id="KW-1133">Transmembrane helix</keyword>
<accession>A0A543CXY4</accession>
<evidence type="ECO:0000256" key="1">
    <source>
        <dbReference type="SAM" id="Phobius"/>
    </source>
</evidence>
<dbReference type="RefSeq" id="WP_281288728.1">
    <property type="nucleotide sequence ID" value="NZ_VFPA01000008.1"/>
</dbReference>
<protein>
    <submittedName>
        <fullName evidence="2">Uncharacterized protein</fullName>
    </submittedName>
</protein>
<keyword evidence="1" id="KW-0472">Membrane</keyword>
<proteinExistence type="predicted"/>
<keyword evidence="3" id="KW-1185">Reference proteome</keyword>
<dbReference type="EMBL" id="VFPA01000008">
    <property type="protein sequence ID" value="TQM01919.1"/>
    <property type="molecule type" value="Genomic_DNA"/>
</dbReference>
<dbReference type="AlphaFoldDB" id="A0A543CXY4"/>
<reference evidence="2 3" key="1">
    <citation type="submission" date="2019-06" db="EMBL/GenBank/DDBJ databases">
        <title>Sequencing the genomes of 1000 actinobacteria strains.</title>
        <authorList>
            <person name="Klenk H.-P."/>
        </authorList>
    </citation>
    <scope>NUCLEOTIDE SEQUENCE [LARGE SCALE GENOMIC DNA]</scope>
    <source>
        <strain evidence="2 3">DSM 45301</strain>
    </source>
</reference>
<comment type="caution">
    <text evidence="2">The sequence shown here is derived from an EMBL/GenBank/DDBJ whole genome shotgun (WGS) entry which is preliminary data.</text>
</comment>
<name>A0A543CXY4_9PSEU</name>
<evidence type="ECO:0000313" key="2">
    <source>
        <dbReference type="EMBL" id="TQM01919.1"/>
    </source>
</evidence>
<organism evidence="2 3">
    <name type="scientific">Pseudonocardia kunmingensis</name>
    <dbReference type="NCBI Taxonomy" id="630975"/>
    <lineage>
        <taxon>Bacteria</taxon>
        <taxon>Bacillati</taxon>
        <taxon>Actinomycetota</taxon>
        <taxon>Actinomycetes</taxon>
        <taxon>Pseudonocardiales</taxon>
        <taxon>Pseudonocardiaceae</taxon>
        <taxon>Pseudonocardia</taxon>
    </lineage>
</organism>
<feature type="transmembrane region" description="Helical" evidence="1">
    <location>
        <begin position="6"/>
        <end position="26"/>
    </location>
</feature>
<sequence length="41" mass="4759">MNQFWWALILFVVIGLTPLVIATTMNRRQRRSEGTRGTPAR</sequence>
<keyword evidence="1" id="KW-0812">Transmembrane</keyword>
<dbReference type="Proteomes" id="UP000315677">
    <property type="component" value="Unassembled WGS sequence"/>
</dbReference>
<evidence type="ECO:0000313" key="3">
    <source>
        <dbReference type="Proteomes" id="UP000315677"/>
    </source>
</evidence>